<dbReference type="RefSeq" id="WP_147131715.1">
    <property type="nucleotide sequence ID" value="NZ_BAABIJ010000001.1"/>
</dbReference>
<proteinExistence type="predicted"/>
<protein>
    <submittedName>
        <fullName evidence="2">Uncharacterized protein</fullName>
    </submittedName>
</protein>
<dbReference type="EMBL" id="VLLL01000005">
    <property type="protein sequence ID" value="TWJ14537.1"/>
    <property type="molecule type" value="Genomic_DNA"/>
</dbReference>
<name>A0A562V9P4_9ACTN</name>
<sequence length="101" mass="11548">MIRNGIEYFPVTDDVVVALLREKEADGAGAHELADYAATELGLRPPDHQPGDPLPLIVEVFPPDMDHGVYVWNIHEYFDEELGEDQPSEEQRPPERRWHDS</sequence>
<feature type="compositionally biased region" description="Basic and acidic residues" evidence="1">
    <location>
        <begin position="89"/>
        <end position="101"/>
    </location>
</feature>
<comment type="caution">
    <text evidence="2">The sequence shown here is derived from an EMBL/GenBank/DDBJ whole genome shotgun (WGS) entry which is preliminary data.</text>
</comment>
<reference evidence="2 3" key="1">
    <citation type="journal article" date="2013" name="Stand. Genomic Sci.">
        <title>Genomic Encyclopedia of Type Strains, Phase I: The one thousand microbial genomes (KMG-I) project.</title>
        <authorList>
            <person name="Kyrpides N.C."/>
            <person name="Woyke T."/>
            <person name="Eisen J.A."/>
            <person name="Garrity G."/>
            <person name="Lilburn T.G."/>
            <person name="Beck B.J."/>
            <person name="Whitman W.B."/>
            <person name="Hugenholtz P."/>
            <person name="Klenk H.P."/>
        </authorList>
    </citation>
    <scope>NUCLEOTIDE SEQUENCE [LARGE SCALE GENOMIC DNA]</scope>
    <source>
        <strain evidence="2 3">DSM 45044</strain>
    </source>
</reference>
<accession>A0A562V9P4</accession>
<dbReference type="AlphaFoldDB" id="A0A562V9P4"/>
<evidence type="ECO:0000313" key="2">
    <source>
        <dbReference type="EMBL" id="TWJ14537.1"/>
    </source>
</evidence>
<evidence type="ECO:0000313" key="3">
    <source>
        <dbReference type="Proteomes" id="UP000321617"/>
    </source>
</evidence>
<organism evidence="2 3">
    <name type="scientific">Stackebrandtia albiflava</name>
    <dbReference type="NCBI Taxonomy" id="406432"/>
    <lineage>
        <taxon>Bacteria</taxon>
        <taxon>Bacillati</taxon>
        <taxon>Actinomycetota</taxon>
        <taxon>Actinomycetes</taxon>
        <taxon>Glycomycetales</taxon>
        <taxon>Glycomycetaceae</taxon>
        <taxon>Stackebrandtia</taxon>
    </lineage>
</organism>
<dbReference type="Proteomes" id="UP000321617">
    <property type="component" value="Unassembled WGS sequence"/>
</dbReference>
<gene>
    <name evidence="2" type="ORF">LX16_0222</name>
</gene>
<evidence type="ECO:0000256" key="1">
    <source>
        <dbReference type="SAM" id="MobiDB-lite"/>
    </source>
</evidence>
<keyword evidence="3" id="KW-1185">Reference proteome</keyword>
<feature type="region of interest" description="Disordered" evidence="1">
    <location>
        <begin position="81"/>
        <end position="101"/>
    </location>
</feature>
<dbReference type="OrthoDB" id="5228925at2"/>